<reference evidence="2 3" key="1">
    <citation type="journal article" date="2024" name="BMC Biol.">
        <title>Comparative genomics of Ascetosporea gives new insight into the evolutionary basis for animal parasitism in Rhizaria.</title>
        <authorList>
            <person name="Hiltunen Thoren M."/>
            <person name="Onut-Brannstrom I."/>
            <person name="Alfjorden A."/>
            <person name="Peckova H."/>
            <person name="Swords F."/>
            <person name="Hooper C."/>
            <person name="Holzer A.S."/>
            <person name="Bass D."/>
            <person name="Burki F."/>
        </authorList>
    </citation>
    <scope>NUCLEOTIDE SEQUENCE [LARGE SCALE GENOMIC DNA]</scope>
    <source>
        <strain evidence="2">20-A016</strain>
    </source>
</reference>
<keyword evidence="3" id="KW-1185">Reference proteome</keyword>
<feature type="compositionally biased region" description="Polar residues" evidence="1">
    <location>
        <begin position="21"/>
        <end position="30"/>
    </location>
</feature>
<evidence type="ECO:0000313" key="2">
    <source>
        <dbReference type="EMBL" id="MES1923239.1"/>
    </source>
</evidence>
<name>A0ABV2AU93_9EUKA</name>
<protein>
    <submittedName>
        <fullName evidence="2">Uncharacterized protein</fullName>
    </submittedName>
</protein>
<sequence>VKHHRETIANHHKPKRPCLNTIANPSSPNQDRGAIYNTSPTQTPSHHHHPHHRPKTQSAFKHSPPVKNAQIKSEPLNTIRSQERPNQEQGPFPTL</sequence>
<evidence type="ECO:0000313" key="3">
    <source>
        <dbReference type="Proteomes" id="UP001439008"/>
    </source>
</evidence>
<evidence type="ECO:0000256" key="1">
    <source>
        <dbReference type="SAM" id="MobiDB-lite"/>
    </source>
</evidence>
<proteinExistence type="predicted"/>
<comment type="caution">
    <text evidence="2">The sequence shown here is derived from an EMBL/GenBank/DDBJ whole genome shotgun (WGS) entry which is preliminary data.</text>
</comment>
<gene>
    <name evidence="2" type="ORF">MHBO_004783</name>
</gene>
<accession>A0ABV2AU93</accession>
<feature type="compositionally biased region" description="Basic residues" evidence="1">
    <location>
        <begin position="45"/>
        <end position="55"/>
    </location>
</feature>
<feature type="non-terminal residue" evidence="2">
    <location>
        <position position="1"/>
    </location>
</feature>
<organism evidence="2 3">
    <name type="scientific">Bonamia ostreae</name>
    <dbReference type="NCBI Taxonomy" id="126728"/>
    <lineage>
        <taxon>Eukaryota</taxon>
        <taxon>Sar</taxon>
        <taxon>Rhizaria</taxon>
        <taxon>Endomyxa</taxon>
        <taxon>Ascetosporea</taxon>
        <taxon>Haplosporida</taxon>
        <taxon>Bonamia</taxon>
    </lineage>
</organism>
<dbReference type="EMBL" id="JBDODL010005244">
    <property type="protein sequence ID" value="MES1923239.1"/>
    <property type="molecule type" value="Genomic_DNA"/>
</dbReference>
<feature type="region of interest" description="Disordered" evidence="1">
    <location>
        <begin position="1"/>
        <end position="95"/>
    </location>
</feature>
<dbReference type="Proteomes" id="UP001439008">
    <property type="component" value="Unassembled WGS sequence"/>
</dbReference>
<feature type="non-terminal residue" evidence="2">
    <location>
        <position position="95"/>
    </location>
</feature>
<feature type="compositionally biased region" description="Basic residues" evidence="1">
    <location>
        <begin position="1"/>
        <end position="16"/>
    </location>
</feature>